<reference evidence="3" key="1">
    <citation type="submission" date="2017-01" db="EMBL/GenBank/DDBJ databases">
        <authorList>
            <person name="Varghese N."/>
            <person name="Submissions S."/>
        </authorList>
    </citation>
    <scope>NUCLEOTIDE SEQUENCE [LARGE SCALE GENOMIC DNA]</scope>
    <source>
        <strain evidence="3">DSM 18714</strain>
    </source>
</reference>
<dbReference type="GO" id="GO:0004497">
    <property type="term" value="F:monooxygenase activity"/>
    <property type="evidence" value="ECO:0007669"/>
    <property type="project" value="UniProtKB-KW"/>
</dbReference>
<evidence type="ECO:0000256" key="1">
    <source>
        <dbReference type="SAM" id="MobiDB-lite"/>
    </source>
</evidence>
<proteinExistence type="predicted"/>
<dbReference type="NCBIfam" id="NF045923">
    <property type="entry name" value="SpheroidMoxCrtARhod"/>
    <property type="match status" value="1"/>
</dbReference>
<keyword evidence="2" id="KW-0503">Monooxygenase</keyword>
<feature type="compositionally biased region" description="Pro residues" evidence="1">
    <location>
        <begin position="260"/>
        <end position="272"/>
    </location>
</feature>
<dbReference type="EMBL" id="FTOM01000002">
    <property type="protein sequence ID" value="SIS68594.1"/>
    <property type="molecule type" value="Genomic_DNA"/>
</dbReference>
<feature type="compositionally biased region" description="Low complexity" evidence="1">
    <location>
        <begin position="273"/>
        <end position="289"/>
    </location>
</feature>
<protein>
    <submittedName>
        <fullName evidence="2">Spheroidene monooxygenase</fullName>
    </submittedName>
</protein>
<dbReference type="Proteomes" id="UP000186098">
    <property type="component" value="Unassembled WGS sequence"/>
</dbReference>
<keyword evidence="2" id="KW-0560">Oxidoreductase</keyword>
<feature type="region of interest" description="Disordered" evidence="1">
    <location>
        <begin position="240"/>
        <end position="295"/>
    </location>
</feature>
<organism evidence="2 3">
    <name type="scientific">Phaeovulum vinaykumarii</name>
    <dbReference type="NCBI Taxonomy" id="407234"/>
    <lineage>
        <taxon>Bacteria</taxon>
        <taxon>Pseudomonadati</taxon>
        <taxon>Pseudomonadota</taxon>
        <taxon>Alphaproteobacteria</taxon>
        <taxon>Rhodobacterales</taxon>
        <taxon>Paracoccaceae</taxon>
        <taxon>Phaeovulum</taxon>
    </lineage>
</organism>
<accession>A0A1N7L453</accession>
<dbReference type="InterPro" id="IPR049574">
    <property type="entry name" value="CrtA-like"/>
</dbReference>
<dbReference type="RefSeq" id="WP_076364372.1">
    <property type="nucleotide sequence ID" value="NZ_FTOM01000002.1"/>
</dbReference>
<dbReference type="STRING" id="407234.SAMN05421795_102532"/>
<name>A0A1N7L453_9RHOB</name>
<evidence type="ECO:0000313" key="2">
    <source>
        <dbReference type="EMBL" id="SIS68594.1"/>
    </source>
</evidence>
<keyword evidence="3" id="KW-1185">Reference proteome</keyword>
<evidence type="ECO:0000313" key="3">
    <source>
        <dbReference type="Proteomes" id="UP000186098"/>
    </source>
</evidence>
<dbReference type="AlphaFoldDB" id="A0A1N7L453"/>
<gene>
    <name evidence="2" type="ORF">SAMN05421795_102532</name>
</gene>
<sequence>MQTVCLSLFRVDSVFDRVWVIFQMALSRFTLMSTPDLSFWKLMGSGTGEGFKPTPNTKVWGIVTVWPDEETARKHIEGDFLFNNWRSHANESITFYMRPIAARGKWGGKVAFKPVEGDDASQGPLAAWTRAQVKFRHAADFWQRVPVIDKMIGADKNVIFKLGLGETPLFFQMTFSIWPDRKTMDAFARGETPHGQAIRSAYDDKWFVEDMYARLRVLDAVGTWNGVNPVADLIPAKPAAAAPAAPAPKPEPKPAAAAPAPAPKPTPAPTPAPKAKAAPAKPAAKSAARSAKKTN</sequence>
<dbReference type="CDD" id="cd21650">
    <property type="entry name" value="CrtA-like"/>
    <property type="match status" value="1"/>
</dbReference>